<evidence type="ECO:0008006" key="4">
    <source>
        <dbReference type="Google" id="ProtNLM"/>
    </source>
</evidence>
<dbReference type="RefSeq" id="WP_203325425.1">
    <property type="nucleotide sequence ID" value="NZ_CP069213.1"/>
</dbReference>
<dbReference type="EMBL" id="CP069213">
    <property type="protein sequence ID" value="QRH01754.1"/>
    <property type="molecule type" value="Genomic_DNA"/>
</dbReference>
<reference evidence="2 3" key="1">
    <citation type="journal article" date="2012" name="Antonie Van Leeuwenhoek">
        <title>Shewanella litorisediminis sp. nov., a gammaproteobacterium isolated from a tidal flat sediment.</title>
        <authorList>
            <person name="Lee M.H."/>
            <person name="Yoon J.H."/>
        </authorList>
    </citation>
    <scope>NUCLEOTIDE SEQUENCE [LARGE SCALE GENOMIC DNA]</scope>
    <source>
        <strain evidence="2 3">SMK1-12</strain>
    </source>
</reference>
<gene>
    <name evidence="2" type="ORF">JQC75_18230</name>
</gene>
<feature type="region of interest" description="Disordered" evidence="1">
    <location>
        <begin position="69"/>
        <end position="144"/>
    </location>
</feature>
<protein>
    <recommendedName>
        <fullName evidence="4">Secreted protein</fullName>
    </recommendedName>
</protein>
<name>A0ABX7G355_9GAMM</name>
<feature type="compositionally biased region" description="Basic and acidic residues" evidence="1">
    <location>
        <begin position="79"/>
        <end position="89"/>
    </location>
</feature>
<evidence type="ECO:0000313" key="3">
    <source>
        <dbReference type="Proteomes" id="UP000596252"/>
    </source>
</evidence>
<accession>A0ABX7G355</accession>
<keyword evidence="3" id="KW-1185">Reference proteome</keyword>
<organism evidence="2 3">
    <name type="scientific">Shewanella litorisediminis</name>
    <dbReference type="NCBI Taxonomy" id="1173586"/>
    <lineage>
        <taxon>Bacteria</taxon>
        <taxon>Pseudomonadati</taxon>
        <taxon>Pseudomonadota</taxon>
        <taxon>Gammaproteobacteria</taxon>
        <taxon>Alteromonadales</taxon>
        <taxon>Shewanellaceae</taxon>
        <taxon>Shewanella</taxon>
    </lineage>
</organism>
<feature type="compositionally biased region" description="Basic and acidic residues" evidence="1">
    <location>
        <begin position="110"/>
        <end position="119"/>
    </location>
</feature>
<dbReference type="Proteomes" id="UP000596252">
    <property type="component" value="Chromosome"/>
</dbReference>
<evidence type="ECO:0000313" key="2">
    <source>
        <dbReference type="EMBL" id="QRH01754.1"/>
    </source>
</evidence>
<proteinExistence type="predicted"/>
<sequence length="203" mass="22198">MSPHFNLFSCRFLSWLLVTLLVGVPSTLFARPLVDDSAGEYESLIKATPAAPPEESVQGQSAADTQLLNNQSLLRPRQHNRETALDSEGRPLAIPTEVTPAMELGPESRAWLKESRSDKAAPSAHRSAKSKTSAGKDRGKVANDPSCRWLDTRIDQLEGLLASSGGGAHHQDELRARMGEWRCLKCGADGPKQGDHSLCQYRR</sequence>
<evidence type="ECO:0000256" key="1">
    <source>
        <dbReference type="SAM" id="MobiDB-lite"/>
    </source>
</evidence>